<reference evidence="1" key="1">
    <citation type="submission" date="2014-09" db="EMBL/GenBank/DDBJ databases">
        <authorList>
            <person name="Magalhaes I.L.F."/>
            <person name="Oliveira U."/>
            <person name="Santos F.R."/>
            <person name="Vidigal T.H.D.A."/>
            <person name="Brescovit A.D."/>
            <person name="Santos A.J."/>
        </authorList>
    </citation>
    <scope>NUCLEOTIDE SEQUENCE</scope>
    <source>
        <tissue evidence="1">Shoot tissue taken approximately 20 cm above the soil surface</tissue>
    </source>
</reference>
<dbReference type="AlphaFoldDB" id="A0A0A8YB60"/>
<reference evidence="1" key="2">
    <citation type="journal article" date="2015" name="Data Brief">
        <title>Shoot transcriptome of the giant reed, Arundo donax.</title>
        <authorList>
            <person name="Barrero R.A."/>
            <person name="Guerrero F.D."/>
            <person name="Moolhuijzen P."/>
            <person name="Goolsby J.A."/>
            <person name="Tidwell J."/>
            <person name="Bellgard S.E."/>
            <person name="Bellgard M.I."/>
        </authorList>
    </citation>
    <scope>NUCLEOTIDE SEQUENCE</scope>
    <source>
        <tissue evidence="1">Shoot tissue taken approximately 20 cm above the soil surface</tissue>
    </source>
</reference>
<organism evidence="1">
    <name type="scientific">Arundo donax</name>
    <name type="common">Giant reed</name>
    <name type="synonym">Donax arundinaceus</name>
    <dbReference type="NCBI Taxonomy" id="35708"/>
    <lineage>
        <taxon>Eukaryota</taxon>
        <taxon>Viridiplantae</taxon>
        <taxon>Streptophyta</taxon>
        <taxon>Embryophyta</taxon>
        <taxon>Tracheophyta</taxon>
        <taxon>Spermatophyta</taxon>
        <taxon>Magnoliopsida</taxon>
        <taxon>Liliopsida</taxon>
        <taxon>Poales</taxon>
        <taxon>Poaceae</taxon>
        <taxon>PACMAD clade</taxon>
        <taxon>Arundinoideae</taxon>
        <taxon>Arundineae</taxon>
        <taxon>Arundo</taxon>
    </lineage>
</organism>
<protein>
    <submittedName>
        <fullName evidence="1">Uncharacterized protein</fullName>
    </submittedName>
</protein>
<accession>A0A0A8YB60</accession>
<name>A0A0A8YB60_ARUDO</name>
<evidence type="ECO:0000313" key="1">
    <source>
        <dbReference type="EMBL" id="JAD20682.1"/>
    </source>
</evidence>
<dbReference type="EMBL" id="GBRH01277213">
    <property type="protein sequence ID" value="JAD20682.1"/>
    <property type="molecule type" value="Transcribed_RNA"/>
</dbReference>
<sequence length="21" mass="2349">MNGLVYQVAKKASCNLQTHSR</sequence>
<proteinExistence type="predicted"/>